<dbReference type="GO" id="GO:0050182">
    <property type="term" value="F:phosphate butyryltransferase activity"/>
    <property type="evidence" value="ECO:0007669"/>
    <property type="project" value="UniProtKB-EC"/>
</dbReference>
<protein>
    <submittedName>
        <fullName evidence="5">Phosphate butyryltransferase</fullName>
        <ecNumber evidence="5">2.3.1.19</ecNumber>
    </submittedName>
</protein>
<accession>A0ABY4EDQ1</accession>
<dbReference type="EC" id="2.3.1.19" evidence="5"/>
<evidence type="ECO:0000313" key="6">
    <source>
        <dbReference type="Proteomes" id="UP000831787"/>
    </source>
</evidence>
<reference evidence="5 6" key="1">
    <citation type="submission" date="2022-04" db="EMBL/GenBank/DDBJ databases">
        <title>Halobacillus sp. isolated from saltern.</title>
        <authorList>
            <person name="Won M."/>
            <person name="Lee C.-M."/>
            <person name="Woen H.-Y."/>
            <person name="Kwon S.-W."/>
        </authorList>
    </citation>
    <scope>NUCLEOTIDE SEQUENCE [LARGE SCALE GENOMIC DNA]</scope>
    <source>
        <strain evidence="5 6">SSBR10-3</strain>
    </source>
</reference>
<dbReference type="RefSeq" id="WP_244707798.1">
    <property type="nucleotide sequence ID" value="NZ_CP095073.1"/>
</dbReference>
<keyword evidence="3 5" id="KW-0012">Acyltransferase</keyword>
<dbReference type="InterPro" id="IPR012147">
    <property type="entry name" value="P_Ac_Bu_trans"/>
</dbReference>
<dbReference type="InterPro" id="IPR050500">
    <property type="entry name" value="Phos_Acetyltrans/Butyryltrans"/>
</dbReference>
<dbReference type="NCBIfam" id="NF005837">
    <property type="entry name" value="PRK07742.1"/>
    <property type="match status" value="1"/>
</dbReference>
<evidence type="ECO:0000256" key="1">
    <source>
        <dbReference type="ARBA" id="ARBA00005656"/>
    </source>
</evidence>
<keyword evidence="6" id="KW-1185">Reference proteome</keyword>
<dbReference type="Pfam" id="PF01515">
    <property type="entry name" value="PTA_PTB"/>
    <property type="match status" value="1"/>
</dbReference>
<evidence type="ECO:0000256" key="2">
    <source>
        <dbReference type="ARBA" id="ARBA00022679"/>
    </source>
</evidence>
<dbReference type="InterPro" id="IPR002505">
    <property type="entry name" value="PTA_PTB"/>
</dbReference>
<proteinExistence type="inferred from homology"/>
<evidence type="ECO:0000259" key="4">
    <source>
        <dbReference type="Pfam" id="PF01515"/>
    </source>
</evidence>
<dbReference type="SUPFAM" id="SSF53659">
    <property type="entry name" value="Isocitrate/Isopropylmalate dehydrogenase-like"/>
    <property type="match status" value="1"/>
</dbReference>
<evidence type="ECO:0000313" key="5">
    <source>
        <dbReference type="EMBL" id="UOQ42576.1"/>
    </source>
</evidence>
<evidence type="ECO:0000256" key="3">
    <source>
        <dbReference type="ARBA" id="ARBA00023315"/>
    </source>
</evidence>
<feature type="domain" description="Phosphate acetyl/butaryl transferase" evidence="4">
    <location>
        <begin position="82"/>
        <end position="294"/>
    </location>
</feature>
<gene>
    <name evidence="5" type="primary">yqiS</name>
    <name evidence="5" type="ORF">MUN89_11345</name>
</gene>
<dbReference type="PANTHER" id="PTHR43356:SF2">
    <property type="entry name" value="PHOSPHATE ACETYLTRANSFERASE"/>
    <property type="match status" value="1"/>
</dbReference>
<dbReference type="Gene3D" id="3.40.718.10">
    <property type="entry name" value="Isopropylmalate Dehydrogenase"/>
    <property type="match status" value="1"/>
</dbReference>
<dbReference type="EMBL" id="CP095073">
    <property type="protein sequence ID" value="UOQ42576.1"/>
    <property type="molecule type" value="Genomic_DNA"/>
</dbReference>
<organism evidence="5 6">
    <name type="scientific">Halobacillus salinarum</name>
    <dbReference type="NCBI Taxonomy" id="2932257"/>
    <lineage>
        <taxon>Bacteria</taxon>
        <taxon>Bacillati</taxon>
        <taxon>Bacillota</taxon>
        <taxon>Bacilli</taxon>
        <taxon>Bacillales</taxon>
        <taxon>Bacillaceae</taxon>
        <taxon>Halobacillus</taxon>
    </lineage>
</organism>
<dbReference type="PANTHER" id="PTHR43356">
    <property type="entry name" value="PHOSPHATE ACETYLTRANSFERASE"/>
    <property type="match status" value="1"/>
</dbReference>
<keyword evidence="2 5" id="KW-0808">Transferase</keyword>
<dbReference type="PIRSF" id="PIRSF000428">
    <property type="entry name" value="P_Ac_trans"/>
    <property type="match status" value="1"/>
</dbReference>
<dbReference type="Proteomes" id="UP000831787">
    <property type="component" value="Chromosome"/>
</dbReference>
<comment type="similarity">
    <text evidence="1">Belongs to the phosphate acetyltransferase and butyryltransferase family.</text>
</comment>
<dbReference type="NCBIfam" id="NF006045">
    <property type="entry name" value="PRK08190.1"/>
    <property type="match status" value="1"/>
</dbReference>
<name>A0ABY4EDQ1_9BACI</name>
<sequence length="299" mass="32304">MKTLDEMVDQLDRQEKKTVAVAQAANPEVLKSVKLATEKEMAKFLLTGSSKEIERLAEEIQLNTSRDDIIVYDCKEEESAEEAVKAVHMNEAQVVMKGHIDTKTLLKAVLHKEYGLRAGGVLSHVALFEIPNQDRLLFLTDAGMNIAPTLDEKVQIINNAVHVANQAGWSQPKVAVLAAVEVVNPSMEATTDAAVLTQMNKRGQIKNCLVDGPLAFDNAVDLRAAREKGIHSEVAGQADILVVPTIEAANALYKSFMYFANAKVAAVISGAKAPIVLTSRADTAASKVYSLALALNSNK</sequence>